<gene>
    <name evidence="2" type="ORF">F7D13_11935</name>
</gene>
<dbReference type="Proteomes" id="UP000424673">
    <property type="component" value="Chromosome"/>
</dbReference>
<organism evidence="2 3">
    <name type="scientific">Methylocystis rosea</name>
    <dbReference type="NCBI Taxonomy" id="173366"/>
    <lineage>
        <taxon>Bacteria</taxon>
        <taxon>Pseudomonadati</taxon>
        <taxon>Pseudomonadota</taxon>
        <taxon>Alphaproteobacteria</taxon>
        <taxon>Hyphomicrobiales</taxon>
        <taxon>Methylocystaceae</taxon>
        <taxon>Methylocystis</taxon>
    </lineage>
</organism>
<reference evidence="2 3" key="2">
    <citation type="journal article" date="2021" name="AMB Express">
        <title>Isolation and characterisation of Methylocystis spp. for poly-3-hydroxybutyrate production using waste methane feedstocks.</title>
        <authorList>
            <person name="Rumah B.L."/>
            <person name="Stead C.E."/>
            <person name="Claxton Stevens B.H."/>
            <person name="Minton N.P."/>
            <person name="Grosse-Honebrink A."/>
            <person name="Zhang Y."/>
        </authorList>
    </citation>
    <scope>NUCLEOTIDE SEQUENCE [LARGE SCALE GENOMIC DNA]</scope>
    <source>
        <strain evidence="2 3">BRCS1</strain>
    </source>
</reference>
<proteinExistence type="predicted"/>
<accession>A0ABX6EIR0</accession>
<feature type="region of interest" description="Disordered" evidence="1">
    <location>
        <begin position="80"/>
        <end position="109"/>
    </location>
</feature>
<evidence type="ECO:0000313" key="2">
    <source>
        <dbReference type="EMBL" id="QGM94673.1"/>
    </source>
</evidence>
<feature type="compositionally biased region" description="Basic residues" evidence="1">
    <location>
        <begin position="96"/>
        <end position="109"/>
    </location>
</feature>
<keyword evidence="3" id="KW-1185">Reference proteome</keyword>
<reference evidence="3" key="1">
    <citation type="submission" date="2019-09" db="EMBL/GenBank/DDBJ databases">
        <title>Isolation and complete genome sequencing of Methylocystis species.</title>
        <authorList>
            <person name="Rumah B.L."/>
            <person name="Stead C.E."/>
            <person name="Stevens B.C."/>
            <person name="Minton N.P."/>
            <person name="Grosse-Honebrink A."/>
            <person name="Zhang Y."/>
        </authorList>
    </citation>
    <scope>NUCLEOTIDE SEQUENCE [LARGE SCALE GENOMIC DNA]</scope>
    <source>
        <strain evidence="3">BRCS1</strain>
    </source>
</reference>
<dbReference type="EMBL" id="CP044328">
    <property type="protein sequence ID" value="QGM94673.1"/>
    <property type="molecule type" value="Genomic_DNA"/>
</dbReference>
<protein>
    <submittedName>
        <fullName evidence="2">Uncharacterized protein</fullName>
    </submittedName>
</protein>
<sequence>MQFEVTIECRTASLVGDSVSRSQELANILIAVAADLLDQGLAPGAQLPLRDRNGHSVGIAQLTERPHMLASSSPLELNAGAGADRLRQTGGQAPPLRRKLLVTRRLQRD</sequence>
<name>A0ABX6EIR0_9HYPH</name>
<evidence type="ECO:0000313" key="3">
    <source>
        <dbReference type="Proteomes" id="UP000424673"/>
    </source>
</evidence>
<evidence type="ECO:0000256" key="1">
    <source>
        <dbReference type="SAM" id="MobiDB-lite"/>
    </source>
</evidence>